<dbReference type="EMBL" id="JAAWVQ010048587">
    <property type="protein sequence ID" value="MBN3275177.1"/>
    <property type="molecule type" value="Genomic_DNA"/>
</dbReference>
<gene>
    <name evidence="2" type="primary">Rwdd2b_0</name>
    <name evidence="2" type="ORF">GTO93_0022093</name>
</gene>
<evidence type="ECO:0000259" key="1">
    <source>
        <dbReference type="PROSITE" id="PS50908"/>
    </source>
</evidence>
<dbReference type="Gene3D" id="3.10.110.10">
    <property type="entry name" value="Ubiquitin Conjugating Enzyme"/>
    <property type="match status" value="1"/>
</dbReference>
<dbReference type="InterPro" id="IPR010541">
    <property type="entry name" value="Prp3_C"/>
</dbReference>
<feature type="non-terminal residue" evidence="2">
    <location>
        <position position="302"/>
    </location>
</feature>
<dbReference type="InterPro" id="IPR016135">
    <property type="entry name" value="UBQ-conjugating_enzyme/RWD"/>
</dbReference>
<feature type="domain" description="RWD" evidence="1">
    <location>
        <begin position="14"/>
        <end position="137"/>
    </location>
</feature>
<dbReference type="PROSITE" id="PS50908">
    <property type="entry name" value="RWD"/>
    <property type="match status" value="1"/>
</dbReference>
<dbReference type="InterPro" id="IPR017359">
    <property type="entry name" value="Phi-like"/>
</dbReference>
<protein>
    <submittedName>
        <fullName evidence="2">RWD2B protein</fullName>
    </submittedName>
</protein>
<accession>A0ABS2XLS1</accession>
<dbReference type="Pfam" id="PF06544">
    <property type="entry name" value="Prp3_C"/>
    <property type="match status" value="1"/>
</dbReference>
<comment type="caution">
    <text evidence="2">The sequence shown here is derived from an EMBL/GenBank/DDBJ whole genome shotgun (WGS) entry which is preliminary data.</text>
</comment>
<dbReference type="InterPro" id="IPR059181">
    <property type="entry name" value="RWDD2A-B_C"/>
</dbReference>
<dbReference type="CDD" id="cd24163">
    <property type="entry name" value="RWDD2_C"/>
    <property type="match status" value="1"/>
</dbReference>
<dbReference type="InterPro" id="IPR006575">
    <property type="entry name" value="RWD_dom"/>
</dbReference>
<name>A0ABS2XLS1_POLSP</name>
<keyword evidence="3" id="KW-1185">Reference proteome</keyword>
<sequence length="302" mass="35480">LQTSQMEHIQLQLHEIELLQCMYPSKDEFKIQDVTVLADMYQYVNGEIDTPPGNLAFTVQFVLERECGGNLVFHVDAFFPLDYPKCHPVLSVKCGQLLRDQNKELNRDLREYVCTLENGEICMINVLQWFQDYGLKYTQKTEYTNMDETTAKEKINAAKYIFSRYLIHSHHIYGKDKRRNILEWAGELSLSGFCLPGKPGSICVEGQRADCEEFWSRTRLLNWRKITLRHQEEFQVEGEAEIEKLRCFSKFEEINFDPHTCHGGRENIMNKGTFYQFLVAHTCQHIFSYFFNIEGQISKQQI</sequence>
<reference evidence="2" key="1">
    <citation type="journal article" date="2021" name="Cell">
        <title>Tracing the genetic footprints of vertebrate landing in non-teleost ray-finned fishes.</title>
        <authorList>
            <person name="Bi X."/>
            <person name="Wang K."/>
            <person name="Yang L."/>
            <person name="Pan H."/>
            <person name="Jiang H."/>
            <person name="Wei Q."/>
            <person name="Fang M."/>
            <person name="Yu H."/>
            <person name="Zhu C."/>
            <person name="Cai Y."/>
            <person name="He Y."/>
            <person name="Gan X."/>
            <person name="Zeng H."/>
            <person name="Yu D."/>
            <person name="Zhu Y."/>
            <person name="Jiang H."/>
            <person name="Qiu Q."/>
            <person name="Yang H."/>
            <person name="Zhang Y.E."/>
            <person name="Wang W."/>
            <person name="Zhu M."/>
            <person name="He S."/>
            <person name="Zhang G."/>
        </authorList>
    </citation>
    <scope>NUCLEOTIDE SEQUENCE</scope>
    <source>
        <strain evidence="2">Pddl_001</strain>
    </source>
</reference>
<feature type="non-terminal residue" evidence="2">
    <location>
        <position position="1"/>
    </location>
</feature>
<dbReference type="CDD" id="cd23829">
    <property type="entry name" value="RWD_RWDD2"/>
    <property type="match status" value="1"/>
</dbReference>
<proteinExistence type="predicted"/>
<dbReference type="Proteomes" id="UP001166093">
    <property type="component" value="Unassembled WGS sequence"/>
</dbReference>
<dbReference type="Pfam" id="PF05773">
    <property type="entry name" value="RWD"/>
    <property type="match status" value="1"/>
</dbReference>
<dbReference type="PANTHER" id="PTHR15955">
    <property type="entry name" value="RWD DOMAIN CONTAINING PROTEIN 2"/>
    <property type="match status" value="1"/>
</dbReference>
<dbReference type="PANTHER" id="PTHR15955:SF8">
    <property type="entry name" value="RWD DOMAIN-CONTAINING PROTEIN 2B-RELATED"/>
    <property type="match status" value="1"/>
</dbReference>
<evidence type="ECO:0000313" key="2">
    <source>
        <dbReference type="EMBL" id="MBN3275177.1"/>
    </source>
</evidence>
<dbReference type="SUPFAM" id="SSF54495">
    <property type="entry name" value="UBC-like"/>
    <property type="match status" value="1"/>
</dbReference>
<organism evidence="2 3">
    <name type="scientific">Polyodon spathula</name>
    <name type="common">North American paddlefish</name>
    <name type="synonym">Squalus spathula</name>
    <dbReference type="NCBI Taxonomy" id="7913"/>
    <lineage>
        <taxon>Eukaryota</taxon>
        <taxon>Metazoa</taxon>
        <taxon>Chordata</taxon>
        <taxon>Craniata</taxon>
        <taxon>Vertebrata</taxon>
        <taxon>Euteleostomi</taxon>
        <taxon>Actinopterygii</taxon>
        <taxon>Chondrostei</taxon>
        <taxon>Acipenseriformes</taxon>
        <taxon>Polyodontidae</taxon>
        <taxon>Polyodon</taxon>
    </lineage>
</organism>
<evidence type="ECO:0000313" key="3">
    <source>
        <dbReference type="Proteomes" id="UP001166093"/>
    </source>
</evidence>
<dbReference type="PIRSF" id="PIRSF038021">
    <property type="entry name" value="UCP038021_RWDD2"/>
    <property type="match status" value="1"/>
</dbReference>